<reference evidence="1" key="1">
    <citation type="submission" date="2022-05" db="EMBL/GenBank/DDBJ databases">
        <title>Schlegelella sp. nov., isolated from mangrove soil.</title>
        <authorList>
            <person name="Liu Y."/>
            <person name="Ge X."/>
            <person name="Liu W."/>
        </authorList>
    </citation>
    <scope>NUCLEOTIDE SEQUENCE</scope>
    <source>
        <strain evidence="1">S2-27</strain>
    </source>
</reference>
<gene>
    <name evidence="1" type="ORF">M8A51_24160</name>
</gene>
<name>A0ABT0YXS0_9BURK</name>
<evidence type="ECO:0000313" key="1">
    <source>
        <dbReference type="EMBL" id="MCM5682638.1"/>
    </source>
</evidence>
<keyword evidence="2" id="KW-1185">Reference proteome</keyword>
<accession>A0ABT0YXS0</accession>
<protein>
    <submittedName>
        <fullName evidence="1">Phytanoyl-CoA dioxygenase family protein</fullName>
    </submittedName>
</protein>
<sequence>MTLALKNFALAPIHALALLTGAKSFRDNPLIGSRRLNEWGLHAGRVQLAHALAASRRARLAAGISAADRAAFDRDGFVIRRDVLPAAAFEQLRERVLGHRAPAREMVQGDTITRRIALDPAFLRAIPEVREIVDGMLWRGLTRYVGSYDQEPVTYVQSILSQVIDAPPDPQTHLHADTFHPTVKAWYFLTDVEEDAGPFSYVPGSHRLTPQRLAWERQMSLVARTADRLTSRGSFRVGVEALPALGLPPPRLFTVPANTLVVADTFGFHARGPSLRPALRIELWGYGRRNPFLPWAGADLLSLPGIAARRAPLYWSALDLRERRLGKRSPWRDAGLLTPGAPAAPIR</sequence>
<dbReference type="EMBL" id="JAMKFE010000021">
    <property type="protein sequence ID" value="MCM5682638.1"/>
    <property type="molecule type" value="Genomic_DNA"/>
</dbReference>
<dbReference type="Proteomes" id="UP001165541">
    <property type="component" value="Unassembled WGS sequence"/>
</dbReference>
<dbReference type="InterPro" id="IPR008775">
    <property type="entry name" value="Phytyl_CoA_dOase-like"/>
</dbReference>
<dbReference type="Pfam" id="PF05721">
    <property type="entry name" value="PhyH"/>
    <property type="match status" value="1"/>
</dbReference>
<keyword evidence="1" id="KW-0223">Dioxygenase</keyword>
<dbReference type="SUPFAM" id="SSF51197">
    <property type="entry name" value="Clavaminate synthase-like"/>
    <property type="match status" value="1"/>
</dbReference>
<dbReference type="RefSeq" id="WP_251781184.1">
    <property type="nucleotide sequence ID" value="NZ_JAMKFE010000021.1"/>
</dbReference>
<proteinExistence type="predicted"/>
<evidence type="ECO:0000313" key="2">
    <source>
        <dbReference type="Proteomes" id="UP001165541"/>
    </source>
</evidence>
<dbReference type="GO" id="GO:0051213">
    <property type="term" value="F:dioxygenase activity"/>
    <property type="evidence" value="ECO:0007669"/>
    <property type="project" value="UniProtKB-KW"/>
</dbReference>
<organism evidence="1 2">
    <name type="scientific">Caldimonas mangrovi</name>
    <dbReference type="NCBI Taxonomy" id="2944811"/>
    <lineage>
        <taxon>Bacteria</taxon>
        <taxon>Pseudomonadati</taxon>
        <taxon>Pseudomonadota</taxon>
        <taxon>Betaproteobacteria</taxon>
        <taxon>Burkholderiales</taxon>
        <taxon>Sphaerotilaceae</taxon>
        <taxon>Caldimonas</taxon>
    </lineage>
</organism>
<keyword evidence="1" id="KW-0560">Oxidoreductase</keyword>
<dbReference type="Gene3D" id="2.60.120.620">
    <property type="entry name" value="q2cbj1_9rhob like domain"/>
    <property type="match status" value="1"/>
</dbReference>
<comment type="caution">
    <text evidence="1">The sequence shown here is derived from an EMBL/GenBank/DDBJ whole genome shotgun (WGS) entry which is preliminary data.</text>
</comment>